<evidence type="ECO:0000313" key="3">
    <source>
        <dbReference type="EMBL" id="ULP44352.1"/>
    </source>
</evidence>
<dbReference type="EMBL" id="CP092423">
    <property type="protein sequence ID" value="ULP44352.1"/>
    <property type="molecule type" value="Genomic_DNA"/>
</dbReference>
<sequence length="96" mass="9955">MERVEMQSGTTAPRVKSFRDFSSVVVECAALGASPALGSLSVPPAWPKASPRPDDPPPAAVQGKPPGLTYQDGLMGVMTGRAVPAPQPKELLSDEA</sequence>
<proteinExistence type="predicted"/>
<name>A0A0E4CMX5_MYCLN</name>
<dbReference type="AlphaFoldDB" id="A0A0E4CMX5"/>
<accession>A0A0E4CMX5</accession>
<organism evidence="2 4">
    <name type="scientific">Mycobacterium lentiflavum</name>
    <dbReference type="NCBI Taxonomy" id="141349"/>
    <lineage>
        <taxon>Bacteria</taxon>
        <taxon>Bacillati</taxon>
        <taxon>Actinomycetota</taxon>
        <taxon>Actinomycetes</taxon>
        <taxon>Mycobacteriales</taxon>
        <taxon>Mycobacteriaceae</taxon>
        <taxon>Mycobacterium</taxon>
        <taxon>Mycobacterium simiae complex</taxon>
    </lineage>
</organism>
<reference evidence="2 4" key="1">
    <citation type="submission" date="2015-03" db="EMBL/GenBank/DDBJ databases">
        <authorList>
            <person name="Urmite Genomes"/>
        </authorList>
    </citation>
    <scope>NUCLEOTIDE SEQUENCE [LARGE SCALE GENOMIC DNA]</scope>
    <source>
        <strain evidence="2 4">CSUR P1491</strain>
    </source>
</reference>
<evidence type="ECO:0000256" key="1">
    <source>
        <dbReference type="SAM" id="MobiDB-lite"/>
    </source>
</evidence>
<dbReference type="STRING" id="141349.BN1232_02354"/>
<gene>
    <name evidence="2" type="ORF">BN1232_02354</name>
    <name evidence="3" type="ORF">MJO58_10715</name>
</gene>
<dbReference type="EMBL" id="CTEE01000001">
    <property type="protein sequence ID" value="CQD12342.1"/>
    <property type="molecule type" value="Genomic_DNA"/>
</dbReference>
<dbReference type="Proteomes" id="UP001055171">
    <property type="component" value="Chromosome"/>
</dbReference>
<evidence type="ECO:0000313" key="5">
    <source>
        <dbReference type="Proteomes" id="UP001055171"/>
    </source>
</evidence>
<dbReference type="Proteomes" id="UP000199251">
    <property type="component" value="Unassembled WGS sequence"/>
</dbReference>
<dbReference type="RefSeq" id="WP_139043262.1">
    <property type="nucleotide sequence ID" value="NZ_CP092423.2"/>
</dbReference>
<evidence type="ECO:0000313" key="2">
    <source>
        <dbReference type="EMBL" id="CQD12342.1"/>
    </source>
</evidence>
<protein>
    <submittedName>
        <fullName evidence="2">Uncharacterized protein</fullName>
    </submittedName>
</protein>
<feature type="region of interest" description="Disordered" evidence="1">
    <location>
        <begin position="35"/>
        <end position="96"/>
    </location>
</feature>
<keyword evidence="5" id="KW-1185">Reference proteome</keyword>
<reference evidence="3" key="2">
    <citation type="submission" date="2022-08" db="EMBL/GenBank/DDBJ databases">
        <title>Complete genome sequence of 14 non-tuberculosis mycobacteria type-strains.</title>
        <authorList>
            <person name="Igarashi Y."/>
            <person name="Osugi A."/>
            <person name="Mitarai S."/>
        </authorList>
    </citation>
    <scope>NUCLEOTIDE SEQUENCE</scope>
    <source>
        <strain evidence="3">ATCC 51985</strain>
    </source>
</reference>
<dbReference type="OrthoDB" id="4733936at2"/>
<evidence type="ECO:0000313" key="4">
    <source>
        <dbReference type="Proteomes" id="UP000199251"/>
    </source>
</evidence>